<dbReference type="AlphaFoldDB" id="A0ABD0P906"/>
<evidence type="ECO:0000313" key="2">
    <source>
        <dbReference type="Proteomes" id="UP001529510"/>
    </source>
</evidence>
<dbReference type="Proteomes" id="UP001529510">
    <property type="component" value="Unassembled WGS sequence"/>
</dbReference>
<reference evidence="1 2" key="1">
    <citation type="submission" date="2024-05" db="EMBL/GenBank/DDBJ databases">
        <title>Genome sequencing and assembly of Indian major carp, Cirrhinus mrigala (Hamilton, 1822).</title>
        <authorList>
            <person name="Mohindra V."/>
            <person name="Chowdhury L.M."/>
            <person name="Lal K."/>
            <person name="Jena J.K."/>
        </authorList>
    </citation>
    <scope>NUCLEOTIDE SEQUENCE [LARGE SCALE GENOMIC DNA]</scope>
    <source>
        <strain evidence="1">CM1030</strain>
        <tissue evidence="1">Blood</tissue>
    </source>
</reference>
<name>A0ABD0P906_CIRMR</name>
<evidence type="ECO:0000313" key="1">
    <source>
        <dbReference type="EMBL" id="KAL0170573.1"/>
    </source>
</evidence>
<sequence length="55" mass="6762">MRERLALLRESEQCELEDRRQRIFQEKQLKEQLLLEQLDNIALRRNLAEQAALRR</sequence>
<dbReference type="EMBL" id="JAMKFB020000017">
    <property type="protein sequence ID" value="KAL0170573.1"/>
    <property type="molecule type" value="Genomic_DNA"/>
</dbReference>
<proteinExistence type="predicted"/>
<protein>
    <submittedName>
        <fullName evidence="1">Uncharacterized protein</fullName>
    </submittedName>
</protein>
<gene>
    <name evidence="1" type="ORF">M9458_035169</name>
</gene>
<accession>A0ABD0P906</accession>
<organism evidence="1 2">
    <name type="scientific">Cirrhinus mrigala</name>
    <name type="common">Mrigala</name>
    <dbReference type="NCBI Taxonomy" id="683832"/>
    <lineage>
        <taxon>Eukaryota</taxon>
        <taxon>Metazoa</taxon>
        <taxon>Chordata</taxon>
        <taxon>Craniata</taxon>
        <taxon>Vertebrata</taxon>
        <taxon>Euteleostomi</taxon>
        <taxon>Actinopterygii</taxon>
        <taxon>Neopterygii</taxon>
        <taxon>Teleostei</taxon>
        <taxon>Ostariophysi</taxon>
        <taxon>Cypriniformes</taxon>
        <taxon>Cyprinidae</taxon>
        <taxon>Labeoninae</taxon>
        <taxon>Labeonini</taxon>
        <taxon>Cirrhinus</taxon>
    </lineage>
</organism>
<keyword evidence="2" id="KW-1185">Reference proteome</keyword>
<comment type="caution">
    <text evidence="1">The sequence shown here is derived from an EMBL/GenBank/DDBJ whole genome shotgun (WGS) entry which is preliminary data.</text>
</comment>